<evidence type="ECO:0000313" key="1">
    <source>
        <dbReference type="EMBL" id="JAD59135.1"/>
    </source>
</evidence>
<organism evidence="1">
    <name type="scientific">Arundo donax</name>
    <name type="common">Giant reed</name>
    <name type="synonym">Donax arundinaceus</name>
    <dbReference type="NCBI Taxonomy" id="35708"/>
    <lineage>
        <taxon>Eukaryota</taxon>
        <taxon>Viridiplantae</taxon>
        <taxon>Streptophyta</taxon>
        <taxon>Embryophyta</taxon>
        <taxon>Tracheophyta</taxon>
        <taxon>Spermatophyta</taxon>
        <taxon>Magnoliopsida</taxon>
        <taxon>Liliopsida</taxon>
        <taxon>Poales</taxon>
        <taxon>Poaceae</taxon>
        <taxon>PACMAD clade</taxon>
        <taxon>Arundinoideae</taxon>
        <taxon>Arundineae</taxon>
        <taxon>Arundo</taxon>
    </lineage>
</organism>
<name>A0A0A9BD58_ARUDO</name>
<accession>A0A0A9BD58</accession>
<dbReference type="EMBL" id="GBRH01238760">
    <property type="protein sequence ID" value="JAD59135.1"/>
    <property type="molecule type" value="Transcribed_RNA"/>
</dbReference>
<proteinExistence type="predicted"/>
<sequence>MNALVSIIFLLPVGSMLLQERRDGDEVAAAKLRTAEPHGKRRSKVADSGAYAARKACFTVPKAVDDDLYRVPPNMLYEKPARKGGWLRILLMAVCFCPRGMP</sequence>
<protein>
    <submittedName>
        <fullName evidence="1">Uncharacterized protein</fullName>
    </submittedName>
</protein>
<reference evidence="1" key="1">
    <citation type="submission" date="2014-09" db="EMBL/GenBank/DDBJ databases">
        <authorList>
            <person name="Magalhaes I.L.F."/>
            <person name="Oliveira U."/>
            <person name="Santos F.R."/>
            <person name="Vidigal T.H.D.A."/>
            <person name="Brescovit A.D."/>
            <person name="Santos A.J."/>
        </authorList>
    </citation>
    <scope>NUCLEOTIDE SEQUENCE</scope>
    <source>
        <tissue evidence="1">Shoot tissue taken approximately 20 cm above the soil surface</tissue>
    </source>
</reference>
<reference evidence="1" key="2">
    <citation type="journal article" date="2015" name="Data Brief">
        <title>Shoot transcriptome of the giant reed, Arundo donax.</title>
        <authorList>
            <person name="Barrero R.A."/>
            <person name="Guerrero F.D."/>
            <person name="Moolhuijzen P."/>
            <person name="Goolsby J.A."/>
            <person name="Tidwell J."/>
            <person name="Bellgard S.E."/>
            <person name="Bellgard M.I."/>
        </authorList>
    </citation>
    <scope>NUCLEOTIDE SEQUENCE</scope>
    <source>
        <tissue evidence="1">Shoot tissue taken approximately 20 cm above the soil surface</tissue>
    </source>
</reference>
<dbReference type="AlphaFoldDB" id="A0A0A9BD58"/>